<evidence type="ECO:0000256" key="1">
    <source>
        <dbReference type="SAM" id="MobiDB-lite"/>
    </source>
</evidence>
<protein>
    <submittedName>
        <fullName evidence="3">Transposase</fullName>
    </submittedName>
</protein>
<dbReference type="Pfam" id="PF01610">
    <property type="entry name" value="DDE_Tnp_ISL3"/>
    <property type="match status" value="1"/>
</dbReference>
<gene>
    <name evidence="3" type="ORF">I2501_33035</name>
</gene>
<feature type="domain" description="Transposase IS204/IS1001/IS1096/IS1165 DDE" evidence="2">
    <location>
        <begin position="121"/>
        <end position="237"/>
    </location>
</feature>
<comment type="caution">
    <text evidence="3">The sequence shown here is derived from an EMBL/GenBank/DDBJ whole genome shotgun (WGS) entry which is preliminary data.</text>
</comment>
<feature type="region of interest" description="Disordered" evidence="1">
    <location>
        <begin position="90"/>
        <end position="115"/>
    </location>
</feature>
<keyword evidence="4" id="KW-1185">Reference proteome</keyword>
<dbReference type="AlphaFoldDB" id="A0A931B7X1"/>
<dbReference type="InterPro" id="IPR047951">
    <property type="entry name" value="Transpos_ISL3"/>
</dbReference>
<evidence type="ECO:0000313" key="4">
    <source>
        <dbReference type="Proteomes" id="UP000657385"/>
    </source>
</evidence>
<evidence type="ECO:0000313" key="3">
    <source>
        <dbReference type="EMBL" id="MBF9072850.1"/>
    </source>
</evidence>
<dbReference type="PANTHER" id="PTHR33498:SF1">
    <property type="entry name" value="TRANSPOSASE FOR INSERTION SEQUENCE ELEMENT IS1557"/>
    <property type="match status" value="1"/>
</dbReference>
<evidence type="ECO:0000259" key="2">
    <source>
        <dbReference type="Pfam" id="PF01610"/>
    </source>
</evidence>
<sequence>MQQLLSQGLSLTRSGRELRLDDSTVRRFARARSLDALLVKAVGRASIHPFKPYLHQRWREGCHDVPQLHRELQRQGFTGDIQSVRRYLKPYKKPHSPRPRNPPAPPPALRPTPKPRRVVRWIMSNPKHLAETDATELKEIRTACPHLDITERHVRDFAAMMRDLRGEELPSWMERVMADDLPALHSLVNGMRRDLDAVTAALSTSWSSGQVEGQITRIKLLKRMGYGRANLDLLRRRVLSSP</sequence>
<accession>A0A931B7X1</accession>
<dbReference type="PANTHER" id="PTHR33498">
    <property type="entry name" value="TRANSPOSASE FOR INSERTION SEQUENCE ELEMENT IS1557"/>
    <property type="match status" value="1"/>
</dbReference>
<organism evidence="3 4">
    <name type="scientific">Streptacidiphilus fuscans</name>
    <dbReference type="NCBI Taxonomy" id="2789292"/>
    <lineage>
        <taxon>Bacteria</taxon>
        <taxon>Bacillati</taxon>
        <taxon>Actinomycetota</taxon>
        <taxon>Actinomycetes</taxon>
        <taxon>Kitasatosporales</taxon>
        <taxon>Streptomycetaceae</taxon>
        <taxon>Streptacidiphilus</taxon>
    </lineage>
</organism>
<proteinExistence type="predicted"/>
<name>A0A931B7X1_9ACTN</name>
<reference evidence="3" key="1">
    <citation type="submission" date="2020-11" db="EMBL/GenBank/DDBJ databases">
        <title>Isolation and identification of active actinomycetes.</title>
        <authorList>
            <person name="Yu B."/>
        </authorList>
    </citation>
    <scope>NUCLEOTIDE SEQUENCE</scope>
    <source>
        <strain evidence="3">NEAU-YB345</strain>
    </source>
</reference>
<feature type="compositionally biased region" description="Pro residues" evidence="1">
    <location>
        <begin position="99"/>
        <end position="112"/>
    </location>
</feature>
<dbReference type="Proteomes" id="UP000657385">
    <property type="component" value="Unassembled WGS sequence"/>
</dbReference>
<dbReference type="EMBL" id="JADPRT010000018">
    <property type="protein sequence ID" value="MBF9072850.1"/>
    <property type="molecule type" value="Genomic_DNA"/>
</dbReference>
<dbReference type="InterPro" id="IPR002560">
    <property type="entry name" value="Transposase_DDE"/>
</dbReference>